<name>A0A445GB85_GLYSO</name>
<protein>
    <recommendedName>
        <fullName evidence="4">EF-hand domain-containing protein</fullName>
    </recommendedName>
</protein>
<dbReference type="InterPro" id="IPR039647">
    <property type="entry name" value="EF_hand_pair_protein_CML-like"/>
</dbReference>
<dbReference type="SUPFAM" id="SSF47473">
    <property type="entry name" value="EF-hand"/>
    <property type="match status" value="1"/>
</dbReference>
<evidence type="ECO:0000259" key="4">
    <source>
        <dbReference type="PROSITE" id="PS50222"/>
    </source>
</evidence>
<gene>
    <name evidence="5" type="ORF">D0Y65_046870</name>
</gene>
<evidence type="ECO:0000313" key="5">
    <source>
        <dbReference type="EMBL" id="RZB58469.1"/>
    </source>
</evidence>
<evidence type="ECO:0000256" key="3">
    <source>
        <dbReference type="ARBA" id="ARBA00022837"/>
    </source>
</evidence>
<dbReference type="PROSITE" id="PS50222">
    <property type="entry name" value="EF_HAND_2"/>
    <property type="match status" value="1"/>
</dbReference>
<evidence type="ECO:0000256" key="2">
    <source>
        <dbReference type="ARBA" id="ARBA00022737"/>
    </source>
</evidence>
<dbReference type="Pfam" id="PF13202">
    <property type="entry name" value="EF-hand_5"/>
    <property type="match status" value="1"/>
</dbReference>
<keyword evidence="1" id="KW-0479">Metal-binding</keyword>
<dbReference type="InterPro" id="IPR002048">
    <property type="entry name" value="EF_hand_dom"/>
</dbReference>
<evidence type="ECO:0000313" key="6">
    <source>
        <dbReference type="Proteomes" id="UP000289340"/>
    </source>
</evidence>
<evidence type="ECO:0000256" key="1">
    <source>
        <dbReference type="ARBA" id="ARBA00022723"/>
    </source>
</evidence>
<dbReference type="CDD" id="cd00051">
    <property type="entry name" value="EFh"/>
    <property type="match status" value="1"/>
</dbReference>
<dbReference type="EMBL" id="QZWG01000017">
    <property type="protein sequence ID" value="RZB58469.1"/>
    <property type="molecule type" value="Genomic_DNA"/>
</dbReference>
<dbReference type="AlphaFoldDB" id="A0A445GB85"/>
<dbReference type="PANTHER" id="PTHR10891">
    <property type="entry name" value="EF-HAND CALCIUM-BINDING DOMAIN CONTAINING PROTEIN"/>
    <property type="match status" value="1"/>
</dbReference>
<dbReference type="SMART" id="SM00054">
    <property type="entry name" value="EFh"/>
    <property type="match status" value="2"/>
</dbReference>
<keyword evidence="3" id="KW-0106">Calcium</keyword>
<accession>A0A445GB85</accession>
<keyword evidence="6" id="KW-1185">Reference proteome</keyword>
<organism evidence="5 6">
    <name type="scientific">Glycine soja</name>
    <name type="common">Wild soybean</name>
    <dbReference type="NCBI Taxonomy" id="3848"/>
    <lineage>
        <taxon>Eukaryota</taxon>
        <taxon>Viridiplantae</taxon>
        <taxon>Streptophyta</taxon>
        <taxon>Embryophyta</taxon>
        <taxon>Tracheophyta</taxon>
        <taxon>Spermatophyta</taxon>
        <taxon>Magnoliopsida</taxon>
        <taxon>eudicotyledons</taxon>
        <taxon>Gunneridae</taxon>
        <taxon>Pentapetalae</taxon>
        <taxon>rosids</taxon>
        <taxon>fabids</taxon>
        <taxon>Fabales</taxon>
        <taxon>Fabaceae</taxon>
        <taxon>Papilionoideae</taxon>
        <taxon>50 kb inversion clade</taxon>
        <taxon>NPAAA clade</taxon>
        <taxon>indigoferoid/millettioid clade</taxon>
        <taxon>Phaseoleae</taxon>
        <taxon>Glycine</taxon>
        <taxon>Glycine subgen. Soja</taxon>
    </lineage>
</organism>
<feature type="domain" description="EF-hand" evidence="4">
    <location>
        <begin position="40"/>
        <end position="75"/>
    </location>
</feature>
<dbReference type="InterPro" id="IPR018247">
    <property type="entry name" value="EF_Hand_1_Ca_BS"/>
</dbReference>
<dbReference type="GO" id="GO:0005509">
    <property type="term" value="F:calcium ion binding"/>
    <property type="evidence" value="ECO:0007669"/>
    <property type="project" value="InterPro"/>
</dbReference>
<dbReference type="Gene3D" id="1.10.238.10">
    <property type="entry name" value="EF-hand"/>
    <property type="match status" value="2"/>
</dbReference>
<dbReference type="Proteomes" id="UP000289340">
    <property type="component" value="Chromosome 17"/>
</dbReference>
<sequence length="155" mass="17604">MPIFIPAMTEHKALPPNNTYKHVFIPPVPGYRHLPPNIIVTENQIREILRKADSNGDGRLSKEELKKAFIEFGSKMPGWRACRLLRKADTNHDGVLTMEELDTIVDFALASALVNPSIRACRLLRRADANHDGVLTIEELDTIVDFALARYKFRK</sequence>
<keyword evidence="2" id="KW-0677">Repeat</keyword>
<proteinExistence type="predicted"/>
<dbReference type="Pfam" id="PF13499">
    <property type="entry name" value="EF-hand_7"/>
    <property type="match status" value="1"/>
</dbReference>
<dbReference type="PROSITE" id="PS00018">
    <property type="entry name" value="EF_HAND_1"/>
    <property type="match status" value="3"/>
</dbReference>
<comment type="caution">
    <text evidence="5">The sequence shown here is derived from an EMBL/GenBank/DDBJ whole genome shotgun (WGS) entry which is preliminary data.</text>
</comment>
<reference evidence="5 6" key="1">
    <citation type="submission" date="2018-09" db="EMBL/GenBank/DDBJ databases">
        <title>A high-quality reference genome of wild soybean provides a powerful tool to mine soybean genomes.</title>
        <authorList>
            <person name="Xie M."/>
            <person name="Chung C.Y.L."/>
            <person name="Li M.-W."/>
            <person name="Wong F.-L."/>
            <person name="Chan T.-F."/>
            <person name="Lam H.-M."/>
        </authorList>
    </citation>
    <scope>NUCLEOTIDE SEQUENCE [LARGE SCALE GENOMIC DNA]</scope>
    <source>
        <strain evidence="6">cv. W05</strain>
        <tissue evidence="5">Hypocotyl of etiolated seedlings</tissue>
    </source>
</reference>
<dbReference type="InterPro" id="IPR011992">
    <property type="entry name" value="EF-hand-dom_pair"/>
</dbReference>